<dbReference type="AlphaFoldDB" id="X1Q4P8"/>
<protein>
    <submittedName>
        <fullName evidence="1">Uncharacterized protein</fullName>
    </submittedName>
</protein>
<sequence length="41" mass="4457">DEIINKKLRATLAELSLPILTQLVDSPVPLLGILLSFAPLM</sequence>
<accession>X1Q4P8</accession>
<proteinExistence type="predicted"/>
<name>X1Q4P8_9ZZZZ</name>
<feature type="non-terminal residue" evidence="1">
    <location>
        <position position="1"/>
    </location>
</feature>
<evidence type="ECO:0000313" key="1">
    <source>
        <dbReference type="EMBL" id="GAI63462.1"/>
    </source>
</evidence>
<comment type="caution">
    <text evidence="1">The sequence shown here is derived from an EMBL/GenBank/DDBJ whole genome shotgun (WGS) entry which is preliminary data.</text>
</comment>
<reference evidence="1" key="1">
    <citation type="journal article" date="2014" name="Front. Microbiol.">
        <title>High frequency of phylogenetically diverse reductive dehalogenase-homologous genes in deep subseafloor sedimentary metagenomes.</title>
        <authorList>
            <person name="Kawai M."/>
            <person name="Futagami T."/>
            <person name="Toyoda A."/>
            <person name="Takaki Y."/>
            <person name="Nishi S."/>
            <person name="Hori S."/>
            <person name="Arai W."/>
            <person name="Tsubouchi T."/>
            <person name="Morono Y."/>
            <person name="Uchiyama I."/>
            <person name="Ito T."/>
            <person name="Fujiyama A."/>
            <person name="Inagaki F."/>
            <person name="Takami H."/>
        </authorList>
    </citation>
    <scope>NUCLEOTIDE SEQUENCE</scope>
    <source>
        <strain evidence="1">Expedition CK06-06</strain>
    </source>
</reference>
<dbReference type="EMBL" id="BARV01043469">
    <property type="protein sequence ID" value="GAI63462.1"/>
    <property type="molecule type" value="Genomic_DNA"/>
</dbReference>
<gene>
    <name evidence="1" type="ORF">S06H3_64872</name>
</gene>
<organism evidence="1">
    <name type="scientific">marine sediment metagenome</name>
    <dbReference type="NCBI Taxonomy" id="412755"/>
    <lineage>
        <taxon>unclassified sequences</taxon>
        <taxon>metagenomes</taxon>
        <taxon>ecological metagenomes</taxon>
    </lineage>
</organism>